<gene>
    <name evidence="12" type="primary">pstC_12</name>
    <name evidence="12" type="ORF">GALL_365500</name>
</gene>
<evidence type="ECO:0000256" key="3">
    <source>
        <dbReference type="ARBA" id="ARBA00022448"/>
    </source>
</evidence>
<feature type="transmembrane region" description="Helical" evidence="10">
    <location>
        <begin position="184"/>
        <end position="208"/>
    </location>
</feature>
<evidence type="ECO:0000256" key="6">
    <source>
        <dbReference type="ARBA" id="ARBA00022692"/>
    </source>
</evidence>
<feature type="transmembrane region" description="Helical" evidence="10">
    <location>
        <begin position="44"/>
        <end position="64"/>
    </location>
</feature>
<protein>
    <submittedName>
        <fullName evidence="12">Phosphate transport system permease protein PstC</fullName>
    </submittedName>
</protein>
<keyword evidence="4" id="KW-1003">Cell membrane</keyword>
<evidence type="ECO:0000256" key="8">
    <source>
        <dbReference type="ARBA" id="ARBA00023136"/>
    </source>
</evidence>
<feature type="transmembrane region" description="Helical" evidence="10">
    <location>
        <begin position="92"/>
        <end position="124"/>
    </location>
</feature>
<reference evidence="12" key="1">
    <citation type="submission" date="2016-10" db="EMBL/GenBank/DDBJ databases">
        <title>Sequence of Gallionella enrichment culture.</title>
        <authorList>
            <person name="Poehlein A."/>
            <person name="Muehling M."/>
            <person name="Daniel R."/>
        </authorList>
    </citation>
    <scope>NUCLEOTIDE SEQUENCE</scope>
</reference>
<dbReference type="SUPFAM" id="SSF161098">
    <property type="entry name" value="MetI-like"/>
    <property type="match status" value="1"/>
</dbReference>
<organism evidence="12">
    <name type="scientific">mine drainage metagenome</name>
    <dbReference type="NCBI Taxonomy" id="410659"/>
    <lineage>
        <taxon>unclassified sequences</taxon>
        <taxon>metagenomes</taxon>
        <taxon>ecological metagenomes</taxon>
    </lineage>
</organism>
<accession>A0A1J5QP57</accession>
<feature type="transmembrane region" description="Helical" evidence="10">
    <location>
        <begin position="246"/>
        <end position="269"/>
    </location>
</feature>
<dbReference type="NCBIfam" id="TIGR02138">
    <property type="entry name" value="phosphate_pstC"/>
    <property type="match status" value="1"/>
</dbReference>
<name>A0A1J5QP57_9ZZZZ</name>
<feature type="region of interest" description="Disordered" evidence="9">
    <location>
        <begin position="1"/>
        <end position="32"/>
    </location>
</feature>
<dbReference type="InterPro" id="IPR000515">
    <property type="entry name" value="MetI-like"/>
</dbReference>
<evidence type="ECO:0000256" key="1">
    <source>
        <dbReference type="ARBA" id="ARBA00004651"/>
    </source>
</evidence>
<comment type="subcellular location">
    <subcellularLocation>
        <location evidence="1">Cell membrane</location>
        <topology evidence="1">Multi-pass membrane protein</topology>
    </subcellularLocation>
</comment>
<comment type="similarity">
    <text evidence="2">Belongs to the binding-protein-dependent transport system permease family. CysTW subfamily.</text>
</comment>
<keyword evidence="7 10" id="KW-1133">Transmembrane helix</keyword>
<evidence type="ECO:0000256" key="10">
    <source>
        <dbReference type="SAM" id="Phobius"/>
    </source>
</evidence>
<dbReference type="AlphaFoldDB" id="A0A1J5QP57"/>
<dbReference type="Gene3D" id="1.10.3720.10">
    <property type="entry name" value="MetI-like"/>
    <property type="match status" value="1"/>
</dbReference>
<dbReference type="PANTHER" id="PTHR30425">
    <property type="entry name" value="PHOSPHATE TRANSPORT SYSTEM PERMEASE PROTEIN PST"/>
    <property type="match status" value="1"/>
</dbReference>
<feature type="domain" description="ABC transmembrane type-1" evidence="11">
    <location>
        <begin position="99"/>
        <end position="324"/>
    </location>
</feature>
<dbReference type="GO" id="GO:0005315">
    <property type="term" value="F:phosphate transmembrane transporter activity"/>
    <property type="evidence" value="ECO:0007669"/>
    <property type="project" value="InterPro"/>
</dbReference>
<dbReference type="InterPro" id="IPR051124">
    <property type="entry name" value="Phosphate_Transport_Permease"/>
</dbReference>
<keyword evidence="3" id="KW-0813">Transport</keyword>
<sequence>MGSPHPDGGSTLLVPETPRPEAPGPTRRPARAKERLADRVFRRLTAGSAAFILVMLVAIAMFLLDRALPAIYQDSTSFFTTRTWLPDSTPPVFGIAALTYGTLVTSVLAVLMAVPVAVGVALSVTNYVPRRAAQIVGYLVDLLAAIPSVVYGLWGLIFLVPAIGPLSKWLADYFGWIPIFTSQGIFGKSIFTASVVLAIMILPIIAAISREVFTQAPQSQKEAAYALGATKWEMIRTAVLPYARSGLISATVLGFGRAMGETIAVALVLSANYEINLHVLAPGGNTIAANIANTYGDAGKVGQGALIASGLVLFVITLIVNFGARAIVARNKDFRVSAA</sequence>
<evidence type="ECO:0000256" key="9">
    <source>
        <dbReference type="SAM" id="MobiDB-lite"/>
    </source>
</evidence>
<dbReference type="CDD" id="cd06261">
    <property type="entry name" value="TM_PBP2"/>
    <property type="match status" value="1"/>
</dbReference>
<dbReference type="InterPro" id="IPR011864">
    <property type="entry name" value="Phosphate_PstC"/>
</dbReference>
<keyword evidence="5" id="KW-0592">Phosphate transport</keyword>
<dbReference type="PANTHER" id="PTHR30425:SF1">
    <property type="entry name" value="PHOSPHATE TRANSPORT SYSTEM PERMEASE PROTEIN PSTC"/>
    <property type="match status" value="1"/>
</dbReference>
<dbReference type="EMBL" id="MLJW01000894">
    <property type="protein sequence ID" value="OIQ81679.1"/>
    <property type="molecule type" value="Genomic_DNA"/>
</dbReference>
<dbReference type="InterPro" id="IPR035906">
    <property type="entry name" value="MetI-like_sf"/>
</dbReference>
<keyword evidence="8 10" id="KW-0472">Membrane</keyword>
<dbReference type="PROSITE" id="PS50928">
    <property type="entry name" value="ABC_TM1"/>
    <property type="match status" value="1"/>
</dbReference>
<evidence type="ECO:0000256" key="2">
    <source>
        <dbReference type="ARBA" id="ARBA00007069"/>
    </source>
</evidence>
<comment type="caution">
    <text evidence="12">The sequence shown here is derived from an EMBL/GenBank/DDBJ whole genome shotgun (WGS) entry which is preliminary data.</text>
</comment>
<dbReference type="GO" id="GO:0005886">
    <property type="term" value="C:plasma membrane"/>
    <property type="evidence" value="ECO:0007669"/>
    <property type="project" value="UniProtKB-SubCell"/>
</dbReference>
<evidence type="ECO:0000259" key="11">
    <source>
        <dbReference type="PROSITE" id="PS50928"/>
    </source>
</evidence>
<feature type="transmembrane region" description="Helical" evidence="10">
    <location>
        <begin position="305"/>
        <end position="328"/>
    </location>
</feature>
<evidence type="ECO:0000256" key="7">
    <source>
        <dbReference type="ARBA" id="ARBA00022989"/>
    </source>
</evidence>
<keyword evidence="6 10" id="KW-0812">Transmembrane</keyword>
<feature type="transmembrane region" description="Helical" evidence="10">
    <location>
        <begin position="136"/>
        <end position="164"/>
    </location>
</feature>
<dbReference type="Pfam" id="PF00528">
    <property type="entry name" value="BPD_transp_1"/>
    <property type="match status" value="1"/>
</dbReference>
<dbReference type="GO" id="GO:0006817">
    <property type="term" value="P:phosphate ion transport"/>
    <property type="evidence" value="ECO:0007669"/>
    <property type="project" value="UniProtKB-KW"/>
</dbReference>
<evidence type="ECO:0000256" key="4">
    <source>
        <dbReference type="ARBA" id="ARBA00022475"/>
    </source>
</evidence>
<proteinExistence type="inferred from homology"/>
<evidence type="ECO:0000313" key="12">
    <source>
        <dbReference type="EMBL" id="OIQ81679.1"/>
    </source>
</evidence>
<evidence type="ECO:0000256" key="5">
    <source>
        <dbReference type="ARBA" id="ARBA00022592"/>
    </source>
</evidence>